<dbReference type="PANTHER" id="PTHR43420">
    <property type="entry name" value="ACETYLTRANSFERASE"/>
    <property type="match status" value="1"/>
</dbReference>
<evidence type="ECO:0000256" key="1">
    <source>
        <dbReference type="ARBA" id="ARBA00022679"/>
    </source>
</evidence>
<keyword evidence="1" id="KW-0808">Transferase</keyword>
<organism evidence="4 5">
    <name type="scientific">Candidatus Levilactobacillus faecigallinarum</name>
    <dbReference type="NCBI Taxonomy" id="2838638"/>
    <lineage>
        <taxon>Bacteria</taxon>
        <taxon>Bacillati</taxon>
        <taxon>Bacillota</taxon>
        <taxon>Bacilli</taxon>
        <taxon>Lactobacillales</taxon>
        <taxon>Lactobacillaceae</taxon>
        <taxon>Levilactobacillus</taxon>
    </lineage>
</organism>
<dbReference type="GO" id="GO:0016747">
    <property type="term" value="F:acyltransferase activity, transferring groups other than amino-acyl groups"/>
    <property type="evidence" value="ECO:0007669"/>
    <property type="project" value="InterPro"/>
</dbReference>
<keyword evidence="2" id="KW-0012">Acyltransferase</keyword>
<evidence type="ECO:0000313" key="4">
    <source>
        <dbReference type="EMBL" id="HIW71111.1"/>
    </source>
</evidence>
<comment type="caution">
    <text evidence="4">The sequence shown here is derived from an EMBL/GenBank/DDBJ whole genome shotgun (WGS) entry which is preliminary data.</text>
</comment>
<evidence type="ECO:0000313" key="5">
    <source>
        <dbReference type="Proteomes" id="UP000886822"/>
    </source>
</evidence>
<dbReference type="InterPro" id="IPR050680">
    <property type="entry name" value="YpeA/RimI_acetyltransf"/>
</dbReference>
<proteinExistence type="predicted"/>
<evidence type="ECO:0000256" key="2">
    <source>
        <dbReference type="ARBA" id="ARBA00023315"/>
    </source>
</evidence>
<dbReference type="EMBL" id="DXGJ01000007">
    <property type="protein sequence ID" value="HIW71111.1"/>
    <property type="molecule type" value="Genomic_DNA"/>
</dbReference>
<protein>
    <submittedName>
        <fullName evidence="4">GNAT family N-acetyltransferase</fullName>
    </submittedName>
</protein>
<reference evidence="4" key="2">
    <citation type="submission" date="2021-04" db="EMBL/GenBank/DDBJ databases">
        <authorList>
            <person name="Gilroy R."/>
        </authorList>
    </citation>
    <scope>NUCLEOTIDE SEQUENCE</scope>
    <source>
        <strain evidence="4">CHK173-259</strain>
    </source>
</reference>
<dbReference type="CDD" id="cd04301">
    <property type="entry name" value="NAT_SF"/>
    <property type="match status" value="1"/>
</dbReference>
<gene>
    <name evidence="4" type="ORF">H9875_00660</name>
</gene>
<dbReference type="PROSITE" id="PS51186">
    <property type="entry name" value="GNAT"/>
    <property type="match status" value="1"/>
</dbReference>
<dbReference type="Proteomes" id="UP000886822">
    <property type="component" value="Unassembled WGS sequence"/>
</dbReference>
<sequence>MFEKVVSLPATALDEICQFYQDICEHQDQDAYSPDWHWGVYPSREVLAEKLQQGKFLAGYQNGQIAAAGVLTVGEDPDYRGVPFVHVVPDDQIGVLHIFAVHPNFRGHGTALTMMQAILDQARADGLAVVHLDVMPSNVPAEKLYRRSGYTLAADVTLHYTDIGDTPARIYECKL</sequence>
<feature type="domain" description="N-acetyltransferase" evidence="3">
    <location>
        <begin position="3"/>
        <end position="175"/>
    </location>
</feature>
<dbReference type="PANTHER" id="PTHR43420:SF47">
    <property type="entry name" value="N-ACETYLTRANSFERASE DOMAIN-CONTAINING PROTEIN"/>
    <property type="match status" value="1"/>
</dbReference>
<dbReference type="InterPro" id="IPR016181">
    <property type="entry name" value="Acyl_CoA_acyltransferase"/>
</dbReference>
<reference evidence="4" key="1">
    <citation type="journal article" date="2021" name="PeerJ">
        <title>Extensive microbial diversity within the chicken gut microbiome revealed by metagenomics and culture.</title>
        <authorList>
            <person name="Gilroy R."/>
            <person name="Ravi A."/>
            <person name="Getino M."/>
            <person name="Pursley I."/>
            <person name="Horton D.L."/>
            <person name="Alikhan N.F."/>
            <person name="Baker D."/>
            <person name="Gharbi K."/>
            <person name="Hall N."/>
            <person name="Watson M."/>
            <person name="Adriaenssens E.M."/>
            <person name="Foster-Nyarko E."/>
            <person name="Jarju S."/>
            <person name="Secka A."/>
            <person name="Antonio M."/>
            <person name="Oren A."/>
            <person name="Chaudhuri R.R."/>
            <person name="La Ragione R."/>
            <person name="Hildebrand F."/>
            <person name="Pallen M.J."/>
        </authorList>
    </citation>
    <scope>NUCLEOTIDE SEQUENCE</scope>
    <source>
        <strain evidence="4">CHK173-259</strain>
    </source>
</reference>
<dbReference type="SUPFAM" id="SSF55729">
    <property type="entry name" value="Acyl-CoA N-acyltransferases (Nat)"/>
    <property type="match status" value="1"/>
</dbReference>
<dbReference type="InterPro" id="IPR000182">
    <property type="entry name" value="GNAT_dom"/>
</dbReference>
<dbReference type="Pfam" id="PF00583">
    <property type="entry name" value="Acetyltransf_1"/>
    <property type="match status" value="1"/>
</dbReference>
<evidence type="ECO:0000259" key="3">
    <source>
        <dbReference type="PROSITE" id="PS51186"/>
    </source>
</evidence>
<dbReference type="Gene3D" id="3.40.630.30">
    <property type="match status" value="1"/>
</dbReference>
<accession>A0A9D1U3Y8</accession>
<dbReference type="AlphaFoldDB" id="A0A9D1U3Y8"/>
<name>A0A9D1U3Y8_9LACO</name>